<dbReference type="EMBL" id="FORG01000018">
    <property type="protein sequence ID" value="SFJ85567.1"/>
    <property type="molecule type" value="Genomic_DNA"/>
</dbReference>
<dbReference type="Pfam" id="PF05688">
    <property type="entry name" value="BIg21"/>
    <property type="match status" value="1"/>
</dbReference>
<sequence length="632" mass="69569">NKGQAKLILEKELELEISGEVIVMSILPANFTGQQNLDGIKKVTTVPGSPGNNTSGGNNGTIVDPDAKPIVKNLELHGRLQVGDTIRGEYAFGANKGDPVDHSVYTWYRIKGKPSPDKLKIVPDEENKEKILGPIAVTDNGKVPLYTLQKSEMEHFIRLEVQPMHGGQPLGDKLVVTTNIDKEDNGNKNLSGGSDSYGRVIDPDLGPEISDLKIGIEVEGDKKYLTATYQFKPKQGADDEDKSRFLWGEYAVGDEFTTRRDVSRVGRTVEKNQAVAAQPHKVPRYEKPLDELSGKIIALSVQGKNRSNMDGNTEDADTKKDAKELGDNVNTDGVIKGKADVIEAKMNKTEAKARVNLLNKDQPLSDEESARLTIKTTKGGANIGGVPVSIEMTYEVRTPNNLNHKDFPDSDRPKVTAKLEVEDKKGVLYDNPNIQDRKITYTGHTDENGDLIIKVTDPDGKGVKTKINVTTGGAPDENLDITFTVITSPNVDGATYYGHMENTITTENGLVFHRPTIKKEHLGTVDVSSPVVDGEIWTYHRYTKVMGYCTERGLQTPSTSEYLDLAKESNEKFGVEKNAVKRKYGWPTKYEYYASNIVPQGEPGAGYRRTVDLEILTVGRNNNSQLVACRNP</sequence>
<feature type="non-terminal residue" evidence="4">
    <location>
        <position position="1"/>
    </location>
</feature>
<evidence type="ECO:0000313" key="4">
    <source>
        <dbReference type="EMBL" id="SFJ85567.1"/>
    </source>
</evidence>
<dbReference type="Proteomes" id="UP000198919">
    <property type="component" value="Unassembled WGS sequence"/>
</dbReference>
<feature type="domain" description="Bacterial Immunoglobulin-like 21" evidence="2">
    <location>
        <begin position="368"/>
        <end position="486"/>
    </location>
</feature>
<organism evidence="4 5">
    <name type="scientific">Xenorhabdus mauleonii</name>
    <dbReference type="NCBI Taxonomy" id="351675"/>
    <lineage>
        <taxon>Bacteria</taxon>
        <taxon>Pseudomonadati</taxon>
        <taxon>Pseudomonadota</taxon>
        <taxon>Gammaproteobacteria</taxon>
        <taxon>Enterobacterales</taxon>
        <taxon>Morganellaceae</taxon>
        <taxon>Xenorhabdus</taxon>
    </lineage>
</organism>
<reference evidence="5" key="1">
    <citation type="submission" date="2016-10" db="EMBL/GenBank/DDBJ databases">
        <authorList>
            <person name="Varghese N."/>
            <person name="Submissions S."/>
        </authorList>
    </citation>
    <scope>NUCLEOTIDE SEQUENCE [LARGE SCALE GENOMIC DNA]</scope>
    <source>
        <strain evidence="5">DSM 17908</strain>
    </source>
</reference>
<evidence type="ECO:0000259" key="3">
    <source>
        <dbReference type="Pfam" id="PF05689"/>
    </source>
</evidence>
<dbReference type="InterPro" id="IPR008542">
    <property type="entry name" value="BIg21"/>
</dbReference>
<dbReference type="Pfam" id="PF05689">
    <property type="entry name" value="InvE_AD"/>
    <property type="match status" value="1"/>
</dbReference>
<protein>
    <recommendedName>
        <fullName evidence="6">Invasin, domain 3</fullName>
    </recommendedName>
</protein>
<evidence type="ECO:0000313" key="5">
    <source>
        <dbReference type="Proteomes" id="UP000198919"/>
    </source>
</evidence>
<evidence type="ECO:0000256" key="1">
    <source>
        <dbReference type="SAM" id="MobiDB-lite"/>
    </source>
</evidence>
<dbReference type="AlphaFoldDB" id="A0A1I3UUQ3"/>
<feature type="domain" description="InvasinE Adhesion" evidence="3">
    <location>
        <begin position="489"/>
        <end position="629"/>
    </location>
</feature>
<evidence type="ECO:0008006" key="6">
    <source>
        <dbReference type="Google" id="ProtNLM"/>
    </source>
</evidence>
<dbReference type="RefSeq" id="WP_139216972.1">
    <property type="nucleotide sequence ID" value="NZ_CAWRBN010000038.1"/>
</dbReference>
<feature type="region of interest" description="Disordered" evidence="1">
    <location>
        <begin position="305"/>
        <end position="325"/>
    </location>
</feature>
<gene>
    <name evidence="4" type="ORF">SAMN05421680_1181</name>
</gene>
<name>A0A1I3UUQ3_9GAMM</name>
<dbReference type="InterPro" id="IPR008541">
    <property type="entry name" value="InvE_AD"/>
</dbReference>
<feature type="compositionally biased region" description="Basic and acidic residues" evidence="1">
    <location>
        <begin position="316"/>
        <end position="325"/>
    </location>
</feature>
<proteinExistence type="predicted"/>
<evidence type="ECO:0000259" key="2">
    <source>
        <dbReference type="Pfam" id="PF05688"/>
    </source>
</evidence>
<accession>A0A1I3UUQ3</accession>